<dbReference type="PANTHER" id="PTHR36978:SF4">
    <property type="entry name" value="P-LOOP CONTAINING NUCLEOSIDE TRIPHOSPHATE HYDROLASE PROTEIN"/>
    <property type="match status" value="1"/>
</dbReference>
<dbReference type="InterPro" id="IPR027417">
    <property type="entry name" value="P-loop_NTPase"/>
</dbReference>
<accession>A0A0C9V846</accession>
<name>A0A0C9V846_SPHS4</name>
<proteinExistence type="predicted"/>
<dbReference type="InterPro" id="IPR040632">
    <property type="entry name" value="Sulfotransfer_4"/>
</dbReference>
<evidence type="ECO:0000313" key="1">
    <source>
        <dbReference type="EMBL" id="KIJ33610.1"/>
    </source>
</evidence>
<dbReference type="EMBL" id="KN837210">
    <property type="protein sequence ID" value="KIJ33610.1"/>
    <property type="molecule type" value="Genomic_DNA"/>
</dbReference>
<sequence>MSLPLQRPNQPSIRVVCLGLSRTGTTSMNKALEILGYGPCYHTFSLISSGVNDLPKWMEIYDKGEDLQIIDSILQGYSSVLDLPAVNFPEALYRAYPNAKFILTTRDPAKWEQSIKQTLVPRMEKARNAKEPTESMKSATAWWDQYVKQYPELHTESFQSVLLRHNERVQNLIPASELLVYNVEEGWEPLAELLGVAIPEVPFPHVNDTQSYRMDRDLPSLQ</sequence>
<dbReference type="Pfam" id="PF17784">
    <property type="entry name" value="Sulfotransfer_4"/>
    <property type="match status" value="1"/>
</dbReference>
<dbReference type="SUPFAM" id="SSF52540">
    <property type="entry name" value="P-loop containing nucleoside triphosphate hydrolases"/>
    <property type="match status" value="1"/>
</dbReference>
<dbReference type="AlphaFoldDB" id="A0A0C9V846"/>
<keyword evidence="2" id="KW-1185">Reference proteome</keyword>
<organism evidence="1 2">
    <name type="scientific">Sphaerobolus stellatus (strain SS14)</name>
    <dbReference type="NCBI Taxonomy" id="990650"/>
    <lineage>
        <taxon>Eukaryota</taxon>
        <taxon>Fungi</taxon>
        <taxon>Dikarya</taxon>
        <taxon>Basidiomycota</taxon>
        <taxon>Agaricomycotina</taxon>
        <taxon>Agaricomycetes</taxon>
        <taxon>Phallomycetidae</taxon>
        <taxon>Geastrales</taxon>
        <taxon>Sphaerobolaceae</taxon>
        <taxon>Sphaerobolus</taxon>
    </lineage>
</organism>
<dbReference type="OrthoDB" id="3348095at2759"/>
<evidence type="ECO:0008006" key="3">
    <source>
        <dbReference type="Google" id="ProtNLM"/>
    </source>
</evidence>
<dbReference type="PANTHER" id="PTHR36978">
    <property type="entry name" value="P-LOOP CONTAINING NUCLEOTIDE TRIPHOSPHATE HYDROLASE"/>
    <property type="match status" value="1"/>
</dbReference>
<dbReference type="Gene3D" id="3.40.50.300">
    <property type="entry name" value="P-loop containing nucleotide triphosphate hydrolases"/>
    <property type="match status" value="1"/>
</dbReference>
<protein>
    <recommendedName>
        <fullName evidence="3">Protein-tyrosine sulfotransferase</fullName>
    </recommendedName>
</protein>
<evidence type="ECO:0000313" key="2">
    <source>
        <dbReference type="Proteomes" id="UP000054279"/>
    </source>
</evidence>
<gene>
    <name evidence="1" type="ORF">M422DRAFT_264377</name>
</gene>
<dbReference type="Proteomes" id="UP000054279">
    <property type="component" value="Unassembled WGS sequence"/>
</dbReference>
<dbReference type="HOGENOM" id="CLU_061199_2_0_1"/>
<reference evidence="1 2" key="1">
    <citation type="submission" date="2014-06" db="EMBL/GenBank/DDBJ databases">
        <title>Evolutionary Origins and Diversification of the Mycorrhizal Mutualists.</title>
        <authorList>
            <consortium name="DOE Joint Genome Institute"/>
            <consortium name="Mycorrhizal Genomics Consortium"/>
            <person name="Kohler A."/>
            <person name="Kuo A."/>
            <person name="Nagy L.G."/>
            <person name="Floudas D."/>
            <person name="Copeland A."/>
            <person name="Barry K.W."/>
            <person name="Cichocki N."/>
            <person name="Veneault-Fourrey C."/>
            <person name="LaButti K."/>
            <person name="Lindquist E.A."/>
            <person name="Lipzen A."/>
            <person name="Lundell T."/>
            <person name="Morin E."/>
            <person name="Murat C."/>
            <person name="Riley R."/>
            <person name="Ohm R."/>
            <person name="Sun H."/>
            <person name="Tunlid A."/>
            <person name="Henrissat B."/>
            <person name="Grigoriev I.V."/>
            <person name="Hibbett D.S."/>
            <person name="Martin F."/>
        </authorList>
    </citation>
    <scope>NUCLEOTIDE SEQUENCE [LARGE SCALE GENOMIC DNA]</scope>
    <source>
        <strain evidence="1 2">SS14</strain>
    </source>
</reference>